<dbReference type="PROSITE" id="PS01137">
    <property type="entry name" value="TATD_1"/>
    <property type="match status" value="1"/>
</dbReference>
<dbReference type="GO" id="GO:0004536">
    <property type="term" value="F:DNA nuclease activity"/>
    <property type="evidence" value="ECO:0007669"/>
    <property type="project" value="InterPro"/>
</dbReference>
<sequence length="261" mass="30310">MLIDTHTHLNLKDFNEDLENVLQRSFQNNIKNFIVPGLDEETNKKTINLSIDKPYIKAAVGIHPCYYLNQNPFDIEKYLNLPQVVAVGEIGLDLYHEKKSLLIQKRNLKIQIELAIKYQLPIILHARESFQEIYEILLSYRQKGNKVRGVFHCLVSNLQEAKKALDLNFYIGIGGIVTYEKAYEAHKIAKEIPLNKILLETDSPFLTPFPLNKNQRNEPSFLKIIAEKIAFLKNISFQEVSFQTTLNANELFFKKKNNYNK</sequence>
<dbReference type="GO" id="GO:0016788">
    <property type="term" value="F:hydrolase activity, acting on ester bonds"/>
    <property type="evidence" value="ECO:0007669"/>
    <property type="project" value="InterPro"/>
</dbReference>
<dbReference type="GO" id="GO:0046872">
    <property type="term" value="F:metal ion binding"/>
    <property type="evidence" value="ECO:0007669"/>
    <property type="project" value="UniProtKB-KW"/>
</dbReference>
<organism evidence="4 5">
    <name type="scientific">Candidatus Phytoplasma oryzae</name>
    <dbReference type="NCBI Taxonomy" id="203274"/>
    <lineage>
        <taxon>Bacteria</taxon>
        <taxon>Bacillati</taxon>
        <taxon>Mycoplasmatota</taxon>
        <taxon>Mollicutes</taxon>
        <taxon>Acholeplasmatales</taxon>
        <taxon>Acholeplasmataceae</taxon>
        <taxon>Candidatus Phytoplasma</taxon>
        <taxon>16SrXI (Rice yellow dwarf group)</taxon>
    </lineage>
</organism>
<dbReference type="SUPFAM" id="SSF51556">
    <property type="entry name" value="Metallo-dependent hydrolases"/>
    <property type="match status" value="1"/>
</dbReference>
<dbReference type="PATRIC" id="fig|203274.3.peg.12"/>
<dbReference type="RefSeq" id="WP_066539973.1">
    <property type="nucleotide sequence ID" value="NZ_LTBM01000001.1"/>
</dbReference>
<name>A0A139JQZ0_9MOLU</name>
<dbReference type="PANTHER" id="PTHR46124">
    <property type="entry name" value="D-AMINOACYL-TRNA DEACYLASE"/>
    <property type="match status" value="1"/>
</dbReference>
<keyword evidence="1 3" id="KW-0479">Metal-binding</keyword>
<proteinExistence type="predicted"/>
<dbReference type="AlphaFoldDB" id="A0A139JQZ0"/>
<dbReference type="InterPro" id="IPR032466">
    <property type="entry name" value="Metal_Hydrolase"/>
</dbReference>
<keyword evidence="2 4" id="KW-0378">Hydrolase</keyword>
<dbReference type="CDD" id="cd01310">
    <property type="entry name" value="TatD_DNAse"/>
    <property type="match status" value="1"/>
</dbReference>
<dbReference type="PIRSF" id="PIRSF005902">
    <property type="entry name" value="DNase_TatD"/>
    <property type="match status" value="1"/>
</dbReference>
<evidence type="ECO:0000313" key="4">
    <source>
        <dbReference type="EMBL" id="KXT29368.1"/>
    </source>
</evidence>
<feature type="binding site" evidence="3">
    <location>
        <position position="125"/>
    </location>
    <ligand>
        <name>a divalent metal cation</name>
        <dbReference type="ChEBI" id="CHEBI:60240"/>
        <label>2</label>
    </ligand>
</feature>
<dbReference type="InterPro" id="IPR018228">
    <property type="entry name" value="DNase_TatD-rel_CS"/>
</dbReference>
<reference evidence="4 5" key="1">
    <citation type="submission" date="2016-02" db="EMBL/GenBank/DDBJ databases">
        <title>A draft genome sequence of Candidatus Phytoplasma oryzae strain Mbita1, the causative agent of Napier Grass stunt disease in Kenya.</title>
        <authorList>
            <person name="Fischer A."/>
            <person name="Santa-Cruz I."/>
            <person name="Wambua L."/>
            <person name="Olds C."/>
            <person name="Midega C."/>
            <person name="Dickinson M."/>
            <person name="Kawicha P."/>
            <person name="Khan Z."/>
            <person name="Masiga D."/>
            <person name="Jores J."/>
            <person name="Bernd S."/>
        </authorList>
    </citation>
    <scope>NUCLEOTIDE SEQUENCE [LARGE SCALE GENOMIC DNA]</scope>
    <source>
        <strain evidence="4">Mbita1</strain>
    </source>
</reference>
<dbReference type="FunFam" id="3.20.20.140:FF:000005">
    <property type="entry name" value="TatD family hydrolase"/>
    <property type="match status" value="1"/>
</dbReference>
<feature type="binding site" evidence="3">
    <location>
        <position position="8"/>
    </location>
    <ligand>
        <name>a divalent metal cation</name>
        <dbReference type="ChEBI" id="CHEBI:60240"/>
        <label>1</label>
    </ligand>
</feature>
<comment type="caution">
    <text evidence="4">The sequence shown here is derived from an EMBL/GenBank/DDBJ whole genome shotgun (WGS) entry which is preliminary data.</text>
</comment>
<evidence type="ECO:0000256" key="3">
    <source>
        <dbReference type="PIRSR" id="PIRSR005902-1"/>
    </source>
</evidence>
<dbReference type="Proteomes" id="UP000070069">
    <property type="component" value="Unassembled WGS sequence"/>
</dbReference>
<evidence type="ECO:0000256" key="1">
    <source>
        <dbReference type="ARBA" id="ARBA00022723"/>
    </source>
</evidence>
<dbReference type="Pfam" id="PF01026">
    <property type="entry name" value="TatD_DNase"/>
    <property type="match status" value="1"/>
</dbReference>
<evidence type="ECO:0000313" key="5">
    <source>
        <dbReference type="Proteomes" id="UP000070069"/>
    </source>
</evidence>
<accession>A0A139JQZ0</accession>
<feature type="binding site" evidence="3">
    <location>
        <position position="202"/>
    </location>
    <ligand>
        <name>a divalent metal cation</name>
        <dbReference type="ChEBI" id="CHEBI:60240"/>
        <label>1</label>
    </ligand>
</feature>
<feature type="binding site" evidence="3">
    <location>
        <position position="89"/>
    </location>
    <ligand>
        <name>a divalent metal cation</name>
        <dbReference type="ChEBI" id="CHEBI:60240"/>
        <label>1</label>
    </ligand>
</feature>
<gene>
    <name evidence="4" type="ORF">AXA84_0012</name>
</gene>
<protein>
    <submittedName>
        <fullName evidence="4">Hydrolase, TatD family protein</fullName>
    </submittedName>
</protein>
<dbReference type="InterPro" id="IPR015991">
    <property type="entry name" value="TatD/YcfH-like"/>
</dbReference>
<dbReference type="PANTHER" id="PTHR46124:SF2">
    <property type="entry name" value="D-AMINOACYL-TRNA DEACYLASE"/>
    <property type="match status" value="1"/>
</dbReference>
<evidence type="ECO:0000256" key="2">
    <source>
        <dbReference type="ARBA" id="ARBA00022801"/>
    </source>
</evidence>
<dbReference type="EMBL" id="LTBM01000001">
    <property type="protein sequence ID" value="KXT29368.1"/>
    <property type="molecule type" value="Genomic_DNA"/>
</dbReference>
<dbReference type="OrthoDB" id="9810005at2"/>
<dbReference type="GO" id="GO:0005829">
    <property type="term" value="C:cytosol"/>
    <property type="evidence" value="ECO:0007669"/>
    <property type="project" value="TreeGrafter"/>
</dbReference>
<dbReference type="Gene3D" id="3.20.20.140">
    <property type="entry name" value="Metal-dependent hydrolases"/>
    <property type="match status" value="1"/>
</dbReference>
<feature type="binding site" evidence="3">
    <location>
        <position position="152"/>
    </location>
    <ligand>
        <name>a divalent metal cation</name>
        <dbReference type="ChEBI" id="CHEBI:60240"/>
        <label>2</label>
    </ligand>
</feature>
<dbReference type="NCBIfam" id="TIGR00010">
    <property type="entry name" value="YchF/TatD family DNA exonuclease"/>
    <property type="match status" value="1"/>
</dbReference>
<feature type="binding site" evidence="3">
    <location>
        <position position="6"/>
    </location>
    <ligand>
        <name>a divalent metal cation</name>
        <dbReference type="ChEBI" id="CHEBI:60240"/>
        <label>1</label>
    </ligand>
</feature>
<dbReference type="InterPro" id="IPR001130">
    <property type="entry name" value="TatD-like"/>
</dbReference>